<evidence type="ECO:0000313" key="2">
    <source>
        <dbReference type="Proteomes" id="UP000236291"/>
    </source>
</evidence>
<gene>
    <name evidence="1" type="ORF">L195_g001873</name>
</gene>
<reference evidence="1 2" key="2">
    <citation type="journal article" date="2017" name="Front. Plant Sci.">
        <title>Gene Classification and Mining of Molecular Markers Useful in Red Clover (Trifolium pratense) Breeding.</title>
        <authorList>
            <person name="Istvanek J."/>
            <person name="Dluhosova J."/>
            <person name="Dluhos P."/>
            <person name="Patkova L."/>
            <person name="Nedelnik J."/>
            <person name="Repkova J."/>
        </authorList>
    </citation>
    <scope>NUCLEOTIDE SEQUENCE [LARGE SCALE GENOMIC DNA]</scope>
    <source>
        <strain evidence="2">cv. Tatra</strain>
        <tissue evidence="1">Young leaves</tissue>
    </source>
</reference>
<dbReference type="AlphaFoldDB" id="A0A2K3NQV9"/>
<protein>
    <submittedName>
        <fullName evidence="1">Uncharacterized protein</fullName>
    </submittedName>
</protein>
<dbReference type="EMBL" id="ASHM01000799">
    <property type="protein sequence ID" value="PNY05422.1"/>
    <property type="molecule type" value="Genomic_DNA"/>
</dbReference>
<evidence type="ECO:0000313" key="1">
    <source>
        <dbReference type="EMBL" id="PNY05422.1"/>
    </source>
</evidence>
<sequence length="52" mass="5897">MDPDRDPGGVTVVDLGRREVLEVDECDVRVCVIGEEDDEESKTTSCWTEKQR</sequence>
<reference evidence="1 2" key="1">
    <citation type="journal article" date="2014" name="Am. J. Bot.">
        <title>Genome assembly and annotation for red clover (Trifolium pratense; Fabaceae).</title>
        <authorList>
            <person name="Istvanek J."/>
            <person name="Jaros M."/>
            <person name="Krenek A."/>
            <person name="Repkova J."/>
        </authorList>
    </citation>
    <scope>NUCLEOTIDE SEQUENCE [LARGE SCALE GENOMIC DNA]</scope>
    <source>
        <strain evidence="2">cv. Tatra</strain>
        <tissue evidence="1">Young leaves</tissue>
    </source>
</reference>
<dbReference type="Proteomes" id="UP000236291">
    <property type="component" value="Unassembled WGS sequence"/>
</dbReference>
<comment type="caution">
    <text evidence="1">The sequence shown here is derived from an EMBL/GenBank/DDBJ whole genome shotgun (WGS) entry which is preliminary data.</text>
</comment>
<accession>A0A2K3NQV9</accession>
<proteinExistence type="predicted"/>
<name>A0A2K3NQV9_TRIPR</name>
<organism evidence="1 2">
    <name type="scientific">Trifolium pratense</name>
    <name type="common">Red clover</name>
    <dbReference type="NCBI Taxonomy" id="57577"/>
    <lineage>
        <taxon>Eukaryota</taxon>
        <taxon>Viridiplantae</taxon>
        <taxon>Streptophyta</taxon>
        <taxon>Embryophyta</taxon>
        <taxon>Tracheophyta</taxon>
        <taxon>Spermatophyta</taxon>
        <taxon>Magnoliopsida</taxon>
        <taxon>eudicotyledons</taxon>
        <taxon>Gunneridae</taxon>
        <taxon>Pentapetalae</taxon>
        <taxon>rosids</taxon>
        <taxon>fabids</taxon>
        <taxon>Fabales</taxon>
        <taxon>Fabaceae</taxon>
        <taxon>Papilionoideae</taxon>
        <taxon>50 kb inversion clade</taxon>
        <taxon>NPAAA clade</taxon>
        <taxon>Hologalegina</taxon>
        <taxon>IRL clade</taxon>
        <taxon>Trifolieae</taxon>
        <taxon>Trifolium</taxon>
    </lineage>
</organism>